<dbReference type="Proteomes" id="UP000054321">
    <property type="component" value="Unassembled WGS sequence"/>
</dbReference>
<feature type="compositionally biased region" description="Basic residues" evidence="1">
    <location>
        <begin position="106"/>
        <end position="115"/>
    </location>
</feature>
<proteinExistence type="predicted"/>
<dbReference type="HOGENOM" id="CLU_950263_0_0_1"/>
<dbReference type="InParanoid" id="A0A0C3H7C2"/>
<feature type="chain" id="PRO_5002174721" evidence="2">
    <location>
        <begin position="21"/>
        <end position="293"/>
    </location>
</feature>
<reference evidence="4" key="2">
    <citation type="submission" date="2015-01" db="EMBL/GenBank/DDBJ databases">
        <title>Evolutionary Origins and Diversification of the Mycorrhizal Mutualists.</title>
        <authorList>
            <consortium name="DOE Joint Genome Institute"/>
            <consortium name="Mycorrhizal Genomics Consortium"/>
            <person name="Kohler A."/>
            <person name="Kuo A."/>
            <person name="Nagy L.G."/>
            <person name="Floudas D."/>
            <person name="Copeland A."/>
            <person name="Barry K.W."/>
            <person name="Cichocki N."/>
            <person name="Veneault-Fourrey C."/>
            <person name="LaButti K."/>
            <person name="Lindquist E.A."/>
            <person name="Lipzen A."/>
            <person name="Lundell T."/>
            <person name="Morin E."/>
            <person name="Murat C."/>
            <person name="Riley R."/>
            <person name="Ohm R."/>
            <person name="Sun H."/>
            <person name="Tunlid A."/>
            <person name="Henrissat B."/>
            <person name="Grigoriev I.V."/>
            <person name="Hibbett D.S."/>
            <person name="Martin F."/>
        </authorList>
    </citation>
    <scope>NUCLEOTIDE SEQUENCE [LARGE SCALE GENOMIC DNA]</scope>
    <source>
        <strain evidence="4">Zn</strain>
    </source>
</reference>
<keyword evidence="4" id="KW-1185">Reference proteome</keyword>
<evidence type="ECO:0000256" key="1">
    <source>
        <dbReference type="SAM" id="MobiDB-lite"/>
    </source>
</evidence>
<organism evidence="3 4">
    <name type="scientific">Oidiodendron maius (strain Zn)</name>
    <dbReference type="NCBI Taxonomy" id="913774"/>
    <lineage>
        <taxon>Eukaryota</taxon>
        <taxon>Fungi</taxon>
        <taxon>Dikarya</taxon>
        <taxon>Ascomycota</taxon>
        <taxon>Pezizomycotina</taxon>
        <taxon>Leotiomycetes</taxon>
        <taxon>Leotiomycetes incertae sedis</taxon>
        <taxon>Myxotrichaceae</taxon>
        <taxon>Oidiodendron</taxon>
    </lineage>
</organism>
<gene>
    <name evidence="3" type="ORF">OIDMADRAFT_56287</name>
</gene>
<feature type="compositionally biased region" description="Basic and acidic residues" evidence="1">
    <location>
        <begin position="277"/>
        <end position="293"/>
    </location>
</feature>
<feature type="signal peptide" evidence="2">
    <location>
        <begin position="1"/>
        <end position="20"/>
    </location>
</feature>
<feature type="region of interest" description="Disordered" evidence="1">
    <location>
        <begin position="78"/>
        <end position="213"/>
    </location>
</feature>
<evidence type="ECO:0000313" key="3">
    <source>
        <dbReference type="EMBL" id="KIM99119.1"/>
    </source>
</evidence>
<name>A0A0C3H7C2_OIDMZ</name>
<accession>A0A0C3H7C2</accession>
<reference evidence="3 4" key="1">
    <citation type="submission" date="2014-04" db="EMBL/GenBank/DDBJ databases">
        <authorList>
            <consortium name="DOE Joint Genome Institute"/>
            <person name="Kuo A."/>
            <person name="Martino E."/>
            <person name="Perotto S."/>
            <person name="Kohler A."/>
            <person name="Nagy L.G."/>
            <person name="Floudas D."/>
            <person name="Copeland A."/>
            <person name="Barry K.W."/>
            <person name="Cichocki N."/>
            <person name="Veneault-Fourrey C."/>
            <person name="LaButti K."/>
            <person name="Lindquist E.A."/>
            <person name="Lipzen A."/>
            <person name="Lundell T."/>
            <person name="Morin E."/>
            <person name="Murat C."/>
            <person name="Sun H."/>
            <person name="Tunlid A."/>
            <person name="Henrissat B."/>
            <person name="Grigoriev I.V."/>
            <person name="Hibbett D.S."/>
            <person name="Martin F."/>
            <person name="Nordberg H.P."/>
            <person name="Cantor M.N."/>
            <person name="Hua S.X."/>
        </authorList>
    </citation>
    <scope>NUCLEOTIDE SEQUENCE [LARGE SCALE GENOMIC DNA]</scope>
    <source>
        <strain evidence="3 4">Zn</strain>
    </source>
</reference>
<sequence length="293" mass="32503">MRYSMIIPAAILAGPHLALALPNSGEPGHDLQAAASGTPPGSEQVAKHEKFAEQHHRGEILTAKNKHGKEWKCVRVHHHKGTEGKEAEHEDEKDAKEKEEGEHGIHGKHGKHGKLYRCYPAQMEGDGHKEEEEESKKIGVTKLGSETALGLNPTTSNPTQTDPATSTPTQTGPAISTPTITNPAASDPARTISAAPGLTKTNPTAPSHTRRRDVASMAARRNIQMLQKSKHNEEGCERHHEYYSRYPGYEVGREEVGCERHHECYNKYPGYEFGPEEEGRRHHHEKWDGESHF</sequence>
<feature type="compositionally biased region" description="Polar residues" evidence="1">
    <location>
        <begin position="152"/>
        <end position="184"/>
    </location>
</feature>
<dbReference type="AlphaFoldDB" id="A0A0C3H7C2"/>
<dbReference type="EMBL" id="KN832879">
    <property type="protein sequence ID" value="KIM99119.1"/>
    <property type="molecule type" value="Genomic_DNA"/>
</dbReference>
<evidence type="ECO:0000313" key="4">
    <source>
        <dbReference type="Proteomes" id="UP000054321"/>
    </source>
</evidence>
<feature type="compositionally biased region" description="Basic and acidic residues" evidence="1">
    <location>
        <begin position="81"/>
        <end position="105"/>
    </location>
</feature>
<protein>
    <submittedName>
        <fullName evidence="3">Uncharacterized protein</fullName>
    </submittedName>
</protein>
<feature type="compositionally biased region" description="Basic and acidic residues" evidence="1">
    <location>
        <begin position="125"/>
        <end position="137"/>
    </location>
</feature>
<evidence type="ECO:0000256" key="2">
    <source>
        <dbReference type="SAM" id="SignalP"/>
    </source>
</evidence>
<feature type="region of interest" description="Disordered" evidence="1">
    <location>
        <begin position="23"/>
        <end position="43"/>
    </location>
</feature>
<feature type="region of interest" description="Disordered" evidence="1">
    <location>
        <begin position="271"/>
        <end position="293"/>
    </location>
</feature>
<keyword evidence="2" id="KW-0732">Signal</keyword>